<dbReference type="InterPro" id="IPR053147">
    <property type="entry name" value="Hsp_HslJ-like"/>
</dbReference>
<proteinExistence type="predicted"/>
<feature type="chain" id="PRO_5046806680" evidence="1">
    <location>
        <begin position="23"/>
        <end position="277"/>
    </location>
</feature>
<dbReference type="EMBL" id="BAAAZU010000001">
    <property type="protein sequence ID" value="GAA3912121.1"/>
    <property type="molecule type" value="Genomic_DNA"/>
</dbReference>
<evidence type="ECO:0000313" key="4">
    <source>
        <dbReference type="EMBL" id="GAA3912121.1"/>
    </source>
</evidence>
<dbReference type="PROSITE" id="PS51257">
    <property type="entry name" value="PROKAR_LIPOPROTEIN"/>
    <property type="match status" value="1"/>
</dbReference>
<sequence length="277" mass="29198">MKNMMLLPFALALAACAQNAPAPGPTGATPAANATAAPAPAVADTATLAGYHWRLASATDAGGARIEALFPGADHVLTLDFADGRVSVSGGCNGQGGRYDVGDGGKLEIGRLVSTQMACEAPLMDADTAIAALLAQPQAVHFEEGTPPRLRLVAADGSTTEWIGEATAETRYGGEGETVFMEVAPQRIECHHPIMPDHQCLQVREIRYDDKGVKQPPGEWEAFYGDIEGFEFREGERKVLRLKKFDRPGPVPADASSVAYVLDMVVESALVPADDAP</sequence>
<name>A0ABP7M1X9_9GAMM</name>
<feature type="domain" description="DUF4377" evidence="3">
    <location>
        <begin position="182"/>
        <end position="267"/>
    </location>
</feature>
<keyword evidence="1" id="KW-0732">Signal</keyword>
<evidence type="ECO:0000259" key="2">
    <source>
        <dbReference type="Pfam" id="PF03724"/>
    </source>
</evidence>
<organism evidence="4 5">
    <name type="scientific">Luteimonas lutimaris</name>
    <dbReference type="NCBI Taxonomy" id="698645"/>
    <lineage>
        <taxon>Bacteria</taxon>
        <taxon>Pseudomonadati</taxon>
        <taxon>Pseudomonadota</taxon>
        <taxon>Gammaproteobacteria</taxon>
        <taxon>Lysobacterales</taxon>
        <taxon>Lysobacteraceae</taxon>
        <taxon>Luteimonas</taxon>
    </lineage>
</organism>
<dbReference type="RefSeq" id="WP_344757953.1">
    <property type="nucleotide sequence ID" value="NZ_BAAAZU010000001.1"/>
</dbReference>
<dbReference type="Pfam" id="PF14302">
    <property type="entry name" value="DUF4377"/>
    <property type="match status" value="1"/>
</dbReference>
<keyword evidence="5" id="KW-1185">Reference proteome</keyword>
<feature type="signal peptide" evidence="1">
    <location>
        <begin position="1"/>
        <end position="22"/>
    </location>
</feature>
<dbReference type="Pfam" id="PF03724">
    <property type="entry name" value="META"/>
    <property type="match status" value="1"/>
</dbReference>
<protein>
    <submittedName>
        <fullName evidence="4">META and DUF4377 domain-containing protein</fullName>
    </submittedName>
</protein>
<comment type="caution">
    <text evidence="4">The sequence shown here is derived from an EMBL/GenBank/DDBJ whole genome shotgun (WGS) entry which is preliminary data.</text>
</comment>
<dbReference type="InterPro" id="IPR025485">
    <property type="entry name" value="DUF4377"/>
</dbReference>
<gene>
    <name evidence="4" type="ORF">GCM10022229_00900</name>
</gene>
<dbReference type="InterPro" id="IPR038670">
    <property type="entry name" value="HslJ-like_sf"/>
</dbReference>
<dbReference type="InterPro" id="IPR005184">
    <property type="entry name" value="DUF306_Meta_HslJ"/>
</dbReference>
<reference evidence="5" key="1">
    <citation type="journal article" date="2019" name="Int. J. Syst. Evol. Microbiol.">
        <title>The Global Catalogue of Microorganisms (GCM) 10K type strain sequencing project: providing services to taxonomists for standard genome sequencing and annotation.</title>
        <authorList>
            <consortium name="The Broad Institute Genomics Platform"/>
            <consortium name="The Broad Institute Genome Sequencing Center for Infectious Disease"/>
            <person name="Wu L."/>
            <person name="Ma J."/>
        </authorList>
    </citation>
    <scope>NUCLEOTIDE SEQUENCE [LARGE SCALE GENOMIC DNA]</scope>
    <source>
        <strain evidence="5">JCM 16916</strain>
    </source>
</reference>
<dbReference type="PANTHER" id="PTHR35535">
    <property type="entry name" value="HEAT SHOCK PROTEIN HSLJ"/>
    <property type="match status" value="1"/>
</dbReference>
<evidence type="ECO:0000256" key="1">
    <source>
        <dbReference type="SAM" id="SignalP"/>
    </source>
</evidence>
<evidence type="ECO:0000313" key="5">
    <source>
        <dbReference type="Proteomes" id="UP001501727"/>
    </source>
</evidence>
<accession>A0ABP7M1X9</accession>
<evidence type="ECO:0000259" key="3">
    <source>
        <dbReference type="Pfam" id="PF14302"/>
    </source>
</evidence>
<dbReference type="Gene3D" id="2.40.128.270">
    <property type="match status" value="1"/>
</dbReference>
<feature type="domain" description="DUF306" evidence="2">
    <location>
        <begin position="46"/>
        <end position="159"/>
    </location>
</feature>
<dbReference type="Proteomes" id="UP001501727">
    <property type="component" value="Unassembled WGS sequence"/>
</dbReference>
<dbReference type="PANTHER" id="PTHR35535:SF1">
    <property type="entry name" value="HEAT SHOCK PROTEIN HSLJ"/>
    <property type="match status" value="1"/>
</dbReference>